<dbReference type="AlphaFoldDB" id="A0AAV7PS24"/>
<evidence type="ECO:0000256" key="2">
    <source>
        <dbReference type="SAM" id="Phobius"/>
    </source>
</evidence>
<evidence type="ECO:0000256" key="1">
    <source>
        <dbReference type="SAM" id="MobiDB-lite"/>
    </source>
</evidence>
<reference evidence="3" key="1">
    <citation type="journal article" date="2022" name="bioRxiv">
        <title>Sequencing and chromosome-scale assembly of the giantPleurodeles waltlgenome.</title>
        <authorList>
            <person name="Brown T."/>
            <person name="Elewa A."/>
            <person name="Iarovenko S."/>
            <person name="Subramanian E."/>
            <person name="Araus A.J."/>
            <person name="Petzold A."/>
            <person name="Susuki M."/>
            <person name="Suzuki K.-i.T."/>
            <person name="Hayashi T."/>
            <person name="Toyoda A."/>
            <person name="Oliveira C."/>
            <person name="Osipova E."/>
            <person name="Leigh N.D."/>
            <person name="Simon A."/>
            <person name="Yun M.H."/>
        </authorList>
    </citation>
    <scope>NUCLEOTIDE SEQUENCE</scope>
    <source>
        <strain evidence="3">20211129_DDA</strain>
        <tissue evidence="3">Liver</tissue>
    </source>
</reference>
<feature type="region of interest" description="Disordered" evidence="1">
    <location>
        <begin position="1"/>
        <end position="37"/>
    </location>
</feature>
<name>A0AAV7PS24_PLEWA</name>
<keyword evidence="2" id="KW-1133">Transmembrane helix</keyword>
<gene>
    <name evidence="3" type="ORF">NDU88_006926</name>
</gene>
<dbReference type="Proteomes" id="UP001066276">
    <property type="component" value="Chromosome 7"/>
</dbReference>
<comment type="caution">
    <text evidence="3">The sequence shown here is derived from an EMBL/GenBank/DDBJ whole genome shotgun (WGS) entry which is preliminary data.</text>
</comment>
<dbReference type="EMBL" id="JANPWB010000011">
    <property type="protein sequence ID" value="KAJ1128548.1"/>
    <property type="molecule type" value="Genomic_DNA"/>
</dbReference>
<evidence type="ECO:0000313" key="4">
    <source>
        <dbReference type="Proteomes" id="UP001066276"/>
    </source>
</evidence>
<protein>
    <submittedName>
        <fullName evidence="3">Uncharacterized protein</fullName>
    </submittedName>
</protein>
<keyword evidence="2" id="KW-0472">Membrane</keyword>
<feature type="transmembrane region" description="Helical" evidence="2">
    <location>
        <begin position="116"/>
        <end position="140"/>
    </location>
</feature>
<evidence type="ECO:0000313" key="3">
    <source>
        <dbReference type="EMBL" id="KAJ1128548.1"/>
    </source>
</evidence>
<keyword evidence="2" id="KW-0812">Transmembrane</keyword>
<keyword evidence="4" id="KW-1185">Reference proteome</keyword>
<proteinExistence type="predicted"/>
<organism evidence="3 4">
    <name type="scientific">Pleurodeles waltl</name>
    <name type="common">Iberian ribbed newt</name>
    <dbReference type="NCBI Taxonomy" id="8319"/>
    <lineage>
        <taxon>Eukaryota</taxon>
        <taxon>Metazoa</taxon>
        <taxon>Chordata</taxon>
        <taxon>Craniata</taxon>
        <taxon>Vertebrata</taxon>
        <taxon>Euteleostomi</taxon>
        <taxon>Amphibia</taxon>
        <taxon>Batrachia</taxon>
        <taxon>Caudata</taxon>
        <taxon>Salamandroidea</taxon>
        <taxon>Salamandridae</taxon>
        <taxon>Pleurodelinae</taxon>
        <taxon>Pleurodeles</taxon>
    </lineage>
</organism>
<feature type="compositionally biased region" description="Basic and acidic residues" evidence="1">
    <location>
        <begin position="1"/>
        <end position="35"/>
    </location>
</feature>
<accession>A0AAV7PS24</accession>
<sequence>MVATMAERHRGAADKPKISERRALQRAKREPRDPESGCWRIQRVGGRQVPQPRLILCSTSTFPGRACVRQRAVCTGSTSGEGGERMLALLLPTLVLPPRIPLLLTLIRRLLLMPCLLLKLLLSLLIQCLLLLLCLLMAPYSSADPPPAVAGLPPPVPPTRPTRALLVLLIQVFVSSCCG</sequence>